<comment type="caution">
    <text evidence="2">The sequence shown here is derived from an EMBL/GenBank/DDBJ whole genome shotgun (WGS) entry which is preliminary data.</text>
</comment>
<reference evidence="2 3" key="1">
    <citation type="journal article" date="2023" name="G3 (Bethesda)">
        <title>A chromosome-level genome assembly of Zasmidium syzygii isolated from banana leaves.</title>
        <authorList>
            <person name="van Westerhoven A.C."/>
            <person name="Mehrabi R."/>
            <person name="Talebi R."/>
            <person name="Steentjes M.B.F."/>
            <person name="Corcolon B."/>
            <person name="Chong P.A."/>
            <person name="Kema G.H.J."/>
            <person name="Seidl M.F."/>
        </authorList>
    </citation>
    <scope>NUCLEOTIDE SEQUENCE [LARGE SCALE GENOMIC DNA]</scope>
    <source>
        <strain evidence="2 3">P124</strain>
    </source>
</reference>
<feature type="region of interest" description="Disordered" evidence="1">
    <location>
        <begin position="124"/>
        <end position="152"/>
    </location>
</feature>
<keyword evidence="3" id="KW-1185">Reference proteome</keyword>
<accession>A0ABR0DZQ4</accession>
<feature type="region of interest" description="Disordered" evidence="1">
    <location>
        <begin position="176"/>
        <end position="207"/>
    </location>
</feature>
<feature type="compositionally biased region" description="Polar residues" evidence="1">
    <location>
        <begin position="134"/>
        <end position="152"/>
    </location>
</feature>
<sequence>MAGPSKSTTKPPSKPTPSKLPQTHRIRDNQRRSRARRKEYLTSLEAKLNHCERVGVQANVEIQKAARRVLEENGRLKALLRELGVDVSGEGEGRVLEGLLGGGARWGCGGEGKGDVRGAVRMLPRLDGSGGSGTATPTVSSASTMENGGSSSREITVARNLSEPVTAADIGNDIASNEAIDMGEPETLGRDETVTASSSAILPRPKPNCSSCKSVATAIRSIRPDIGTELEEDLGCQPNAGEDCSVPNTTAFDVIDRYSDGRG</sequence>
<dbReference type="PANTHER" id="PTHR42070:SF1">
    <property type="entry name" value="FILAMENT ASSOCIATED PROTEIN, PUTATIVE (AFU_ORTHOLOGUE AFUA_8G06630)-RELATED"/>
    <property type="match status" value="1"/>
</dbReference>
<evidence type="ECO:0008006" key="4">
    <source>
        <dbReference type="Google" id="ProtNLM"/>
    </source>
</evidence>
<dbReference type="EMBL" id="JAXOVC010000014">
    <property type="protein sequence ID" value="KAK4494398.1"/>
    <property type="molecule type" value="Genomic_DNA"/>
</dbReference>
<dbReference type="PANTHER" id="PTHR42070">
    <property type="entry name" value="FILAMENT ASSOCIATED PROTEIN, PUTATIVE (AFU_ORTHOLOGUE AFUA_8G06630)-RELATED"/>
    <property type="match status" value="1"/>
</dbReference>
<name>A0ABR0DZQ4_ZASCE</name>
<evidence type="ECO:0000256" key="1">
    <source>
        <dbReference type="SAM" id="MobiDB-lite"/>
    </source>
</evidence>
<dbReference type="Proteomes" id="UP001305779">
    <property type="component" value="Unassembled WGS sequence"/>
</dbReference>
<protein>
    <recommendedName>
        <fullName evidence="4">BZIP domain-containing protein</fullName>
    </recommendedName>
</protein>
<proteinExistence type="predicted"/>
<feature type="compositionally biased region" description="Low complexity" evidence="1">
    <location>
        <begin position="1"/>
        <end position="19"/>
    </location>
</feature>
<dbReference type="CDD" id="cd14688">
    <property type="entry name" value="bZIP_YAP"/>
    <property type="match status" value="1"/>
</dbReference>
<feature type="region of interest" description="Disordered" evidence="1">
    <location>
        <begin position="1"/>
        <end position="36"/>
    </location>
</feature>
<organism evidence="2 3">
    <name type="scientific">Zasmidium cellare</name>
    <name type="common">Wine cellar mold</name>
    <name type="synonym">Racodium cellare</name>
    <dbReference type="NCBI Taxonomy" id="395010"/>
    <lineage>
        <taxon>Eukaryota</taxon>
        <taxon>Fungi</taxon>
        <taxon>Dikarya</taxon>
        <taxon>Ascomycota</taxon>
        <taxon>Pezizomycotina</taxon>
        <taxon>Dothideomycetes</taxon>
        <taxon>Dothideomycetidae</taxon>
        <taxon>Mycosphaerellales</taxon>
        <taxon>Mycosphaerellaceae</taxon>
        <taxon>Zasmidium</taxon>
    </lineage>
</organism>
<evidence type="ECO:0000313" key="2">
    <source>
        <dbReference type="EMBL" id="KAK4494398.1"/>
    </source>
</evidence>
<evidence type="ECO:0000313" key="3">
    <source>
        <dbReference type="Proteomes" id="UP001305779"/>
    </source>
</evidence>
<gene>
    <name evidence="2" type="ORF">PRZ48_014696</name>
</gene>